<organism evidence="2 3">
    <name type="scientific">Neocucurbitaria cava</name>
    <dbReference type="NCBI Taxonomy" id="798079"/>
    <lineage>
        <taxon>Eukaryota</taxon>
        <taxon>Fungi</taxon>
        <taxon>Dikarya</taxon>
        <taxon>Ascomycota</taxon>
        <taxon>Pezizomycotina</taxon>
        <taxon>Dothideomycetes</taxon>
        <taxon>Pleosporomycetidae</taxon>
        <taxon>Pleosporales</taxon>
        <taxon>Pleosporineae</taxon>
        <taxon>Cucurbitariaceae</taxon>
        <taxon>Neocucurbitaria</taxon>
    </lineage>
</organism>
<dbReference type="Proteomes" id="UP001140560">
    <property type="component" value="Unassembled WGS sequence"/>
</dbReference>
<evidence type="ECO:0000313" key="2">
    <source>
        <dbReference type="EMBL" id="KAJ4366968.1"/>
    </source>
</evidence>
<evidence type="ECO:0000256" key="1">
    <source>
        <dbReference type="SAM" id="MobiDB-lite"/>
    </source>
</evidence>
<dbReference type="OrthoDB" id="5404564at2759"/>
<protein>
    <submittedName>
        <fullName evidence="2">Uncharacterized protein</fullName>
    </submittedName>
</protein>
<dbReference type="AlphaFoldDB" id="A0A9W9CKG4"/>
<proteinExistence type="predicted"/>
<feature type="region of interest" description="Disordered" evidence="1">
    <location>
        <begin position="450"/>
        <end position="473"/>
    </location>
</feature>
<keyword evidence="3" id="KW-1185">Reference proteome</keyword>
<comment type="caution">
    <text evidence="2">The sequence shown here is derived from an EMBL/GenBank/DDBJ whole genome shotgun (WGS) entry which is preliminary data.</text>
</comment>
<accession>A0A9W9CKG4</accession>
<name>A0A9W9CKG4_9PLEO</name>
<evidence type="ECO:0000313" key="3">
    <source>
        <dbReference type="Proteomes" id="UP001140560"/>
    </source>
</evidence>
<sequence>MTVPNIGNILMVSQVAWKIGRAFSAGRKDAPLEFQDVEAEIGGLAKALKLLAETLHAESEQNLFQSADREIQDGIGTILSSSGHPEASNRGRLRDRAVMEQSAESLEPDTFSLITPELPTPPPNHPELTTSCPSASDVTTGTFIPRAKLQHRSSFLSNGNHEHVKSYVTVSKTSLYPQMQGQARLAGPVPVLFETHPSVGNLPYLQRGKYHYRERQNRGQLVEYSHRISEDDPKDVEMILASEECRIAVVRKRVQDPDTKSMRLITSIWAFSDDGTVRVELKMHDDQMFIPYSSYFSPNKVSITVPCELKFHDVKLGNRPAKIAKTSWVNYVFDTPQAAALFQNELMGRTLLATFRTEKTMRIHEGLGKSFFYAEQMCGLENLRVWEDNDTGAIIALIHFSADFRNGYLAFYINSSVNPIKVKDDGHREVKIKGLRVPIDRGDRAMRKDSVVADGNKGKGKDSETGKKGGKVEKEKVISGAKIEFASDMEKKEFLEMVKEMQRDMIELPDLLGVN</sequence>
<reference evidence="2" key="1">
    <citation type="submission" date="2022-10" db="EMBL/GenBank/DDBJ databases">
        <title>Tapping the CABI collections for fungal endophytes: first genome assemblies for Collariella, Neodidymelliopsis, Ascochyta clinopodiicola, Didymella pomorum, Didymosphaeria variabile, Neocosmospora piperis and Neocucurbitaria cava.</title>
        <authorList>
            <person name="Hill R."/>
        </authorList>
    </citation>
    <scope>NUCLEOTIDE SEQUENCE</scope>
    <source>
        <strain evidence="2">IMI 356814</strain>
    </source>
</reference>
<dbReference type="EMBL" id="JAPEUY010000013">
    <property type="protein sequence ID" value="KAJ4366968.1"/>
    <property type="molecule type" value="Genomic_DNA"/>
</dbReference>
<gene>
    <name evidence="2" type="ORF">N0V83_007498</name>
</gene>